<dbReference type="Proteomes" id="UP000593565">
    <property type="component" value="Unassembled WGS sequence"/>
</dbReference>
<dbReference type="Gene3D" id="3.40.50.300">
    <property type="entry name" value="P-loop containing nucleotide triphosphate hydrolases"/>
    <property type="match status" value="1"/>
</dbReference>
<dbReference type="Pfam" id="PF25974">
    <property type="entry name" value="URGCP_9th"/>
    <property type="match status" value="1"/>
</dbReference>
<feature type="region of interest" description="Disordered" evidence="9">
    <location>
        <begin position="1"/>
        <end position="35"/>
    </location>
</feature>
<dbReference type="GO" id="GO:0005737">
    <property type="term" value="C:cytoplasm"/>
    <property type="evidence" value="ECO:0007669"/>
    <property type="project" value="UniProtKB-SubCell"/>
</dbReference>
<dbReference type="PROSITE" id="PS51717">
    <property type="entry name" value="G_VLIG"/>
    <property type="match status" value="1"/>
</dbReference>
<proteinExistence type="inferred from homology"/>
<feature type="compositionally biased region" description="Acidic residues" evidence="9">
    <location>
        <begin position="10"/>
        <end position="35"/>
    </location>
</feature>
<feature type="coiled-coil region" evidence="8">
    <location>
        <begin position="455"/>
        <end position="482"/>
    </location>
</feature>
<dbReference type="InterPro" id="IPR058641">
    <property type="entry name" value="GVIN1_dom"/>
</dbReference>
<accession>A0A7J6AD59</accession>
<keyword evidence="5" id="KW-0547">Nucleotide-binding</keyword>
<evidence type="ECO:0000256" key="4">
    <source>
        <dbReference type="ARBA" id="ARBA00022490"/>
    </source>
</evidence>
<dbReference type="GO" id="GO:0005634">
    <property type="term" value="C:nucleus"/>
    <property type="evidence" value="ECO:0007669"/>
    <property type="project" value="UniProtKB-SubCell"/>
</dbReference>
<evidence type="ECO:0000256" key="9">
    <source>
        <dbReference type="SAM" id="MobiDB-lite"/>
    </source>
</evidence>
<keyword evidence="4" id="KW-0963">Cytoplasm</keyword>
<evidence type="ECO:0000256" key="6">
    <source>
        <dbReference type="ARBA" id="ARBA00023134"/>
    </source>
</evidence>
<dbReference type="InterPro" id="IPR027417">
    <property type="entry name" value="P-loop_NTPase"/>
</dbReference>
<evidence type="ECO:0000256" key="3">
    <source>
        <dbReference type="ARBA" id="ARBA00006828"/>
    </source>
</evidence>
<keyword evidence="8" id="KW-0175">Coiled coil</keyword>
<keyword evidence="7" id="KW-0539">Nucleus</keyword>
<dbReference type="Pfam" id="PF25496">
    <property type="entry name" value="URGCP"/>
    <property type="match status" value="1"/>
</dbReference>
<evidence type="ECO:0000313" key="12">
    <source>
        <dbReference type="Proteomes" id="UP000593565"/>
    </source>
</evidence>
<evidence type="ECO:0000256" key="7">
    <source>
        <dbReference type="ARBA" id="ARBA00023242"/>
    </source>
</evidence>
<dbReference type="InterPro" id="IPR057365">
    <property type="entry name" value="URGCP"/>
</dbReference>
<evidence type="ECO:0000256" key="2">
    <source>
        <dbReference type="ARBA" id="ARBA00004496"/>
    </source>
</evidence>
<sequence length="1513" mass="175766">MDYRARYITTEEDSNSSEDTDLNTGDGDDDEDDEKFDDFLSTKAASLDSESHESPVHPMAVQMAVFHCSDHFLKQLIVNKLAQCQYALPLLVPNPFTREIEFPLWTFRQIRKSWKTTDSSGNVISKTQAVYEAETPMVAFFRFGSASSSKSQLMSSLINEKHHTFFHRHCPGSSKNRLLMDGVVEIAWYCPSGKETDYFSDCVAFCNLHGDAGTYKEQLEILTEMSSVNVVLFSGSEKATSKEILQKLFRDTKPLIFLLSNDESSVTRTKNGKYRIGLKDRNQSDVAKNLRTTIKECLSKSPSMFTVEDLYKTEVIRKDEDDPECRRGKEAAEKILSQLEGNEVSTLKEKHLPCQGKLWHDWCEKNKDLHRLQGNSLEMQKSRKQREMKQIREEQHKYRLSGLMKQFISSLNCLGGNEKVFFLKWVGILLDKLTSDDVSDLHIKYNEKWTSVLDLKKKHDKSDKMRQEHKELEELSEKLNAATFGLEHIFREMGQIYESFNSVQTLKKGSEEENMSSLPKLAAELMKSGHPLELMDGDAAHVPLIWVSAVLDELVKILGDQRVFVLSVLGIQSSGKSTMLNAMFGLQFAVSAGRCTRGAFMQLVRVSEEMKKELKFDYILIVDTEGLRALELAGKSTQHHDNELATFVVGLGNLTLINIFGENPAEMQDILQIVVQAFLRMKKVRLNPSCMFVHQNVSDITAGEKNMEGRRRLQEKLDEMTKSAAKEEHSEAECFSDVIEFNVQEDVYYFAQLWEGSPPMAPPNPEYSRNVQDLKKAIFNKVSKSPGLTLSQFKSRISDLWNALLNENFVFSFKNTLEISVYRKLENEFGRWTWTLRSAMLDIEEKLYNRIENEKLKKIEERDLYSSMKKTKEEVDQSMKSYFEEDKDKDILIQWRVRCEMKITQLLEDLVKDTKQNLSEVIHQLQARESFEHKRTQYDEKLFNLSKELALKLKTTTTDEQVLKGEFDKVWDRCVTELTQDTPPERTFDFWEDAVQILSVGNEQASVYERKSQQHYRQIDRLGDYSCYISKLRGKNPLNYIPGMNKPSSEDNDLVRSLAINVIRESEGLISEICNKIRRLGYKDSYIQEITDQVRKRVEEHHRGNQRIHLKKEFTLDLCLHVCERASHRFTEHHKQFRDANDPRVYLSKQKPQYYSVFTNYCRGATTTKVFGELICRNLREPILQAVYNKTARDLAHQMRSDMPEFNGNRSNLEKHILKYLAEEENFEKYMEYIHNPQKHFKHFITEKVNQYITENNTRVLNLFKGNLKDKEQRVINAVHIAAEEVKNGRGDADMWLRSFTSSLKDELSLKEITFTDHKEITDCDFLQQVVSEGLTEMMSELHKNFNSVKDIEMEKFRKKPDEILIEHLCQCCWVQCPFCKAICTNTMKDHDGDHSVPFHRVDGINGWHYKDTTNLSSDFCTTAVQSNKSFCPSHDTDKSVPYKSYRTAGGVYKTWSITPDNSQLAYWKWFVCRFQKDLEKHYKKTFQGHGEIPSEWRKFTKQQAIESLDEYI</sequence>
<keyword evidence="12" id="KW-1185">Reference proteome</keyword>
<dbReference type="GO" id="GO:0005525">
    <property type="term" value="F:GTP binding"/>
    <property type="evidence" value="ECO:0007669"/>
    <property type="project" value="UniProtKB-KW"/>
</dbReference>
<evidence type="ECO:0000313" key="11">
    <source>
        <dbReference type="EMBL" id="KAF4080885.1"/>
    </source>
</evidence>
<dbReference type="EMBL" id="JAAGNN010000014">
    <property type="protein sequence ID" value="KAF4080885.1"/>
    <property type="molecule type" value="Genomic_DNA"/>
</dbReference>
<gene>
    <name evidence="11" type="ORF">AMELA_G00176820</name>
</gene>
<name>A0A7J6AD59_AMEME</name>
<comment type="subcellular location">
    <subcellularLocation>
        <location evidence="2">Cytoplasm</location>
    </subcellularLocation>
    <subcellularLocation>
        <location evidence="1">Nucleus</location>
    </subcellularLocation>
</comment>
<dbReference type="InterPro" id="IPR030383">
    <property type="entry name" value="G_VLIG_dom"/>
</dbReference>
<keyword evidence="6" id="KW-0342">GTP-binding</keyword>
<evidence type="ECO:0000256" key="5">
    <source>
        <dbReference type="ARBA" id="ARBA00022741"/>
    </source>
</evidence>
<evidence type="ECO:0000259" key="10">
    <source>
        <dbReference type="PROSITE" id="PS51717"/>
    </source>
</evidence>
<evidence type="ECO:0000256" key="8">
    <source>
        <dbReference type="SAM" id="Coils"/>
    </source>
</evidence>
<protein>
    <recommendedName>
        <fullName evidence="10">VLIG-type G domain-containing protein</fullName>
    </recommendedName>
</protein>
<feature type="domain" description="VLIG-type G" evidence="10">
    <location>
        <begin position="560"/>
        <end position="801"/>
    </location>
</feature>
<dbReference type="PANTHER" id="PTHR22796">
    <property type="entry name" value="URG4-RELATED"/>
    <property type="match status" value="1"/>
</dbReference>
<evidence type="ECO:0000256" key="1">
    <source>
        <dbReference type="ARBA" id="ARBA00004123"/>
    </source>
</evidence>
<comment type="similarity">
    <text evidence="3">Belongs to the TRAFAC class dynamin-like GTPase superfamily. Very large inducible GTPase (VLIG) family.</text>
</comment>
<reference evidence="11 12" key="1">
    <citation type="submission" date="2020-02" db="EMBL/GenBank/DDBJ databases">
        <title>A chromosome-scale genome assembly of the black bullhead catfish (Ameiurus melas).</title>
        <authorList>
            <person name="Wen M."/>
            <person name="Zham M."/>
            <person name="Cabau C."/>
            <person name="Klopp C."/>
            <person name="Donnadieu C."/>
            <person name="Roques C."/>
            <person name="Bouchez O."/>
            <person name="Lampietro C."/>
            <person name="Jouanno E."/>
            <person name="Herpin A."/>
            <person name="Louis A."/>
            <person name="Berthelot C."/>
            <person name="Parey E."/>
            <person name="Roest-Crollius H."/>
            <person name="Braasch I."/>
            <person name="Postlethwait J."/>
            <person name="Robinson-Rechavi M."/>
            <person name="Echchiki A."/>
            <person name="Begum T."/>
            <person name="Montfort J."/>
            <person name="Schartl M."/>
            <person name="Bobe J."/>
            <person name="Guiguen Y."/>
        </authorList>
    </citation>
    <scope>NUCLEOTIDE SEQUENCE [LARGE SCALE GENOMIC DNA]</scope>
    <source>
        <strain evidence="11">M_S1</strain>
        <tissue evidence="11">Blood</tissue>
    </source>
</reference>
<dbReference type="PANTHER" id="PTHR22796:SF6">
    <property type="entry name" value="INTERFERON-INDUCED VERY LARGE GTPASE 1-RELATED"/>
    <property type="match status" value="1"/>
</dbReference>
<dbReference type="SUPFAM" id="SSF52540">
    <property type="entry name" value="P-loop containing nucleoside triphosphate hydrolases"/>
    <property type="match status" value="1"/>
</dbReference>
<organism evidence="11 12">
    <name type="scientific">Ameiurus melas</name>
    <name type="common">Black bullhead</name>
    <name type="synonym">Silurus melas</name>
    <dbReference type="NCBI Taxonomy" id="219545"/>
    <lineage>
        <taxon>Eukaryota</taxon>
        <taxon>Metazoa</taxon>
        <taxon>Chordata</taxon>
        <taxon>Craniata</taxon>
        <taxon>Vertebrata</taxon>
        <taxon>Euteleostomi</taxon>
        <taxon>Actinopterygii</taxon>
        <taxon>Neopterygii</taxon>
        <taxon>Teleostei</taxon>
        <taxon>Ostariophysi</taxon>
        <taxon>Siluriformes</taxon>
        <taxon>Ictaluridae</taxon>
        <taxon>Ameiurus</taxon>
    </lineage>
</organism>
<dbReference type="Pfam" id="PF25683">
    <property type="entry name" value="URGCP_GTPase"/>
    <property type="match status" value="1"/>
</dbReference>
<comment type="caution">
    <text evidence="11">The sequence shown here is derived from an EMBL/GenBank/DDBJ whole genome shotgun (WGS) entry which is preliminary data.</text>
</comment>